<evidence type="ECO:0000313" key="2">
    <source>
        <dbReference type="EMBL" id="KAJ7777969.1"/>
    </source>
</evidence>
<protein>
    <submittedName>
        <fullName evidence="2">Uncharacterized protein</fullName>
    </submittedName>
</protein>
<dbReference type="Proteomes" id="UP001215280">
    <property type="component" value="Unassembled WGS sequence"/>
</dbReference>
<keyword evidence="1" id="KW-1133">Transmembrane helix</keyword>
<proteinExistence type="predicted"/>
<feature type="transmembrane region" description="Helical" evidence="1">
    <location>
        <begin position="389"/>
        <end position="412"/>
    </location>
</feature>
<keyword evidence="1" id="KW-0812">Transmembrane</keyword>
<feature type="transmembrane region" description="Helical" evidence="1">
    <location>
        <begin position="347"/>
        <end position="368"/>
    </location>
</feature>
<dbReference type="EMBL" id="JARJLG010000009">
    <property type="protein sequence ID" value="KAJ7777969.1"/>
    <property type="molecule type" value="Genomic_DNA"/>
</dbReference>
<feature type="transmembrane region" description="Helical" evidence="1">
    <location>
        <begin position="488"/>
        <end position="510"/>
    </location>
</feature>
<feature type="transmembrane region" description="Helical" evidence="1">
    <location>
        <begin position="220"/>
        <end position="239"/>
    </location>
</feature>
<dbReference type="AlphaFoldDB" id="A0AAD7NWH4"/>
<comment type="caution">
    <text evidence="2">The sequence shown here is derived from an EMBL/GenBank/DDBJ whole genome shotgun (WGS) entry which is preliminary data.</text>
</comment>
<feature type="transmembrane region" description="Helical" evidence="1">
    <location>
        <begin position="309"/>
        <end position="327"/>
    </location>
</feature>
<accession>A0AAD7NWH4</accession>
<feature type="transmembrane region" description="Helical" evidence="1">
    <location>
        <begin position="251"/>
        <end position="269"/>
    </location>
</feature>
<sequence>MPQIPSSVSSFFDLSSERLVGLFGSLVVGARFAVSLALSSLSVEGPKNTLRPSRTIEFRPPTKCFLASGPVPFPYVAAMGYATVVLIGLFCILRAKGFSSASCYSHPYSMYPSHPTSPEILPPIPDNPIPADSQTRVLAPIQSHDEVDAQTSSPSPELGSSFTADDAPPHNGWLWILLLVLYPLALAVIYVYLTTGDSTPPEVPSTFALASIEGLSRIEMGLICSVTTALSYVSTIKIFINLHGWQYFKTFLLALASYSGLIVIAHGLSRLRTSIAARLSILDPLGVLVGLFCGFGPLVVIGSTTYLSWIFWLAFCLKRVSVLPNFGRWLSWVENGTLFSSTEKLMIIGPTIIQAIFMGVPTTCVVLCQIGIYTTRALRLHRRRMVVGLIWRIAGIYVYNIAADAAAVLIILRSSLYDALPPNLKHLLWKYPFLCRRWRKVVRRAFWFTVWDYRVWKEQTIRSLENPLTTTFDFCLETWGAVCFVQKLLIVAPTAIYYGYFYLIPAARRLPAFFRRWRRRYPPDFSSLSPA</sequence>
<feature type="transmembrane region" description="Helical" evidence="1">
    <location>
        <begin position="73"/>
        <end position="93"/>
    </location>
</feature>
<reference evidence="2" key="1">
    <citation type="submission" date="2023-03" db="EMBL/GenBank/DDBJ databases">
        <title>Massive genome expansion in bonnet fungi (Mycena s.s.) driven by repeated elements and novel gene families across ecological guilds.</title>
        <authorList>
            <consortium name="Lawrence Berkeley National Laboratory"/>
            <person name="Harder C.B."/>
            <person name="Miyauchi S."/>
            <person name="Viragh M."/>
            <person name="Kuo A."/>
            <person name="Thoen E."/>
            <person name="Andreopoulos B."/>
            <person name="Lu D."/>
            <person name="Skrede I."/>
            <person name="Drula E."/>
            <person name="Henrissat B."/>
            <person name="Morin E."/>
            <person name="Kohler A."/>
            <person name="Barry K."/>
            <person name="LaButti K."/>
            <person name="Morin E."/>
            <person name="Salamov A."/>
            <person name="Lipzen A."/>
            <person name="Mereny Z."/>
            <person name="Hegedus B."/>
            <person name="Baldrian P."/>
            <person name="Stursova M."/>
            <person name="Weitz H."/>
            <person name="Taylor A."/>
            <person name="Grigoriev I.V."/>
            <person name="Nagy L.G."/>
            <person name="Martin F."/>
            <person name="Kauserud H."/>
        </authorList>
    </citation>
    <scope>NUCLEOTIDE SEQUENCE</scope>
    <source>
        <strain evidence="2">CBHHK188m</strain>
    </source>
</reference>
<keyword evidence="1" id="KW-0472">Membrane</keyword>
<organism evidence="2 3">
    <name type="scientific">Mycena maculata</name>
    <dbReference type="NCBI Taxonomy" id="230809"/>
    <lineage>
        <taxon>Eukaryota</taxon>
        <taxon>Fungi</taxon>
        <taxon>Dikarya</taxon>
        <taxon>Basidiomycota</taxon>
        <taxon>Agaricomycotina</taxon>
        <taxon>Agaricomycetes</taxon>
        <taxon>Agaricomycetidae</taxon>
        <taxon>Agaricales</taxon>
        <taxon>Marasmiineae</taxon>
        <taxon>Mycenaceae</taxon>
        <taxon>Mycena</taxon>
    </lineage>
</organism>
<evidence type="ECO:0000256" key="1">
    <source>
        <dbReference type="SAM" id="Phobius"/>
    </source>
</evidence>
<keyword evidence="3" id="KW-1185">Reference proteome</keyword>
<name>A0AAD7NWH4_9AGAR</name>
<feature type="transmembrane region" description="Helical" evidence="1">
    <location>
        <begin position="281"/>
        <end position="302"/>
    </location>
</feature>
<feature type="transmembrane region" description="Helical" evidence="1">
    <location>
        <begin position="173"/>
        <end position="193"/>
    </location>
</feature>
<feature type="transmembrane region" description="Helical" evidence="1">
    <location>
        <begin position="20"/>
        <end position="43"/>
    </location>
</feature>
<evidence type="ECO:0000313" key="3">
    <source>
        <dbReference type="Proteomes" id="UP001215280"/>
    </source>
</evidence>
<gene>
    <name evidence="2" type="ORF">DFH07DRAFT_796845</name>
</gene>